<dbReference type="InterPro" id="IPR012902">
    <property type="entry name" value="N_methyl_site"/>
</dbReference>
<keyword evidence="4" id="KW-1185">Reference proteome</keyword>
<keyword evidence="1" id="KW-0472">Membrane</keyword>
<evidence type="ECO:0000313" key="2">
    <source>
        <dbReference type="EMBL" id="OPH39684.1"/>
    </source>
</evidence>
<dbReference type="Proteomes" id="UP000254618">
    <property type="component" value="Unassembled WGS sequence"/>
</dbReference>
<proteinExistence type="predicted"/>
<evidence type="ECO:0000313" key="4">
    <source>
        <dbReference type="Proteomes" id="UP000190777"/>
    </source>
</evidence>
<gene>
    <name evidence="2" type="ORF">B5J93_03110</name>
    <name evidence="3" type="ORF">NCTC11012_01465</name>
</gene>
<evidence type="ECO:0000256" key="1">
    <source>
        <dbReference type="SAM" id="Phobius"/>
    </source>
</evidence>
<keyword evidence="1" id="KW-1133">Transmembrane helix</keyword>
<name>A0A378QQP9_9GAMM</name>
<protein>
    <submittedName>
        <fullName evidence="3">Tfp pilus assembly protein PilW</fullName>
    </submittedName>
</protein>
<dbReference type="Pfam" id="PF07963">
    <property type="entry name" value="N_methyl"/>
    <property type="match status" value="1"/>
</dbReference>
<evidence type="ECO:0000313" key="3">
    <source>
        <dbReference type="EMBL" id="STZ03226.1"/>
    </source>
</evidence>
<dbReference type="RefSeq" id="WP_079324592.1">
    <property type="nucleotide sequence ID" value="NZ_MXAP01000029.1"/>
</dbReference>
<dbReference type="GO" id="GO:0043683">
    <property type="term" value="P:type IV pilus assembly"/>
    <property type="evidence" value="ECO:0007669"/>
    <property type="project" value="InterPro"/>
</dbReference>
<reference evidence="2 4" key="1">
    <citation type="submission" date="2017-03" db="EMBL/GenBank/DDBJ databases">
        <title>Draft genome sequence of Moraxella equi CCUG 4950T type strain.</title>
        <authorList>
            <person name="Salva-Serra F."/>
            <person name="Engstrom-Jakobsson H."/>
            <person name="Thorell K."/>
            <person name="Jaen-Luchoro D."/>
            <person name="Gonzales-Siles L."/>
            <person name="Karlsson R."/>
            <person name="Yazdan S."/>
            <person name="Boulund F."/>
            <person name="Johnning A."/>
            <person name="Engstrand L."/>
            <person name="Kristiansson E."/>
            <person name="Moore E."/>
        </authorList>
    </citation>
    <scope>NUCLEOTIDE SEQUENCE [LARGE SCALE GENOMIC DNA]</scope>
    <source>
        <strain evidence="2 4">CCUG 4950</strain>
    </source>
</reference>
<dbReference type="InterPro" id="IPR032092">
    <property type="entry name" value="PilW"/>
</dbReference>
<sequence>MSVASQKGFTLIELMISLVLGLLIAAAVMQVYIMSIRTNNIQESGSNIQNASIFGLQRLEDGLRLANLGNSHRKINGATPAGGVVLTDANLAGIGPDMVTRDNAHPSNVNNVNSDQLTISYRNVSGRTMFDCQGNAINPDEMAIERYFLSGTAPNLHLFCDAGRATTNADGVPTGITEGVNGPGTIFMENVDQFKVLIGAQDETTFNVGYLTVGQYQAMNQPIVSIRVAVLSRGGTPILGEQSATRFTIFGREQTLVADARPQVRAVYETNVLLRNARLMHVS</sequence>
<organism evidence="3 5">
    <name type="scientific">Moraxella equi</name>
    <dbReference type="NCBI Taxonomy" id="60442"/>
    <lineage>
        <taxon>Bacteria</taxon>
        <taxon>Pseudomonadati</taxon>
        <taxon>Pseudomonadota</taxon>
        <taxon>Gammaproteobacteria</taxon>
        <taxon>Moraxellales</taxon>
        <taxon>Moraxellaceae</taxon>
        <taxon>Moraxella</taxon>
    </lineage>
</organism>
<dbReference type="NCBIfam" id="TIGR02532">
    <property type="entry name" value="IV_pilin_GFxxxE"/>
    <property type="match status" value="1"/>
</dbReference>
<reference evidence="3 5" key="2">
    <citation type="submission" date="2018-06" db="EMBL/GenBank/DDBJ databases">
        <authorList>
            <consortium name="Pathogen Informatics"/>
            <person name="Doyle S."/>
        </authorList>
    </citation>
    <scope>NUCLEOTIDE SEQUENCE [LARGE SCALE GENOMIC DNA]</scope>
    <source>
        <strain evidence="3 5">NCTC11012</strain>
    </source>
</reference>
<dbReference type="AlphaFoldDB" id="A0A378QQP9"/>
<dbReference type="Proteomes" id="UP000190777">
    <property type="component" value="Unassembled WGS sequence"/>
</dbReference>
<evidence type="ECO:0000313" key="5">
    <source>
        <dbReference type="Proteomes" id="UP000254618"/>
    </source>
</evidence>
<dbReference type="Pfam" id="PF16074">
    <property type="entry name" value="PilW"/>
    <property type="match status" value="1"/>
</dbReference>
<feature type="transmembrane region" description="Helical" evidence="1">
    <location>
        <begin position="12"/>
        <end position="33"/>
    </location>
</feature>
<keyword evidence="1" id="KW-0812">Transmembrane</keyword>
<accession>A0A378QQP9</accession>
<dbReference type="EMBL" id="MXAP01000029">
    <property type="protein sequence ID" value="OPH39684.1"/>
    <property type="molecule type" value="Genomic_DNA"/>
</dbReference>
<dbReference type="EMBL" id="UGQF01000001">
    <property type="protein sequence ID" value="STZ03226.1"/>
    <property type="molecule type" value="Genomic_DNA"/>
</dbReference>
<dbReference type="PROSITE" id="PS00409">
    <property type="entry name" value="PROKAR_NTER_METHYL"/>
    <property type="match status" value="1"/>
</dbReference>